<gene>
    <name evidence="1" type="ORF">LNKW23_08160</name>
</gene>
<evidence type="ECO:0000313" key="1">
    <source>
        <dbReference type="EMBL" id="GMG81603.1"/>
    </source>
</evidence>
<dbReference type="Proteomes" id="UP001239909">
    <property type="component" value="Unassembled WGS sequence"/>
</dbReference>
<protein>
    <submittedName>
        <fullName evidence="1">Uncharacterized protein</fullName>
    </submittedName>
</protein>
<reference evidence="1 2" key="1">
    <citation type="submission" date="2023-04" db="EMBL/GenBank/DDBJ databases">
        <title>Marinoamorphus aggregata gen. nov., sp. Nov., isolate from tissue of brittle star Ophioplocus japonicus.</title>
        <authorList>
            <person name="Kawano K."/>
            <person name="Sawayama S."/>
            <person name="Nakagawa S."/>
        </authorList>
    </citation>
    <scope>NUCLEOTIDE SEQUENCE [LARGE SCALE GENOMIC DNA]</scope>
    <source>
        <strain evidence="1 2">NKW23</strain>
    </source>
</reference>
<comment type="caution">
    <text evidence="1">The sequence shown here is derived from an EMBL/GenBank/DDBJ whole genome shotgun (WGS) entry which is preliminary data.</text>
</comment>
<organism evidence="1 2">
    <name type="scientific">Paralimibaculum aggregatum</name>
    <dbReference type="NCBI Taxonomy" id="3036245"/>
    <lineage>
        <taxon>Bacteria</taxon>
        <taxon>Pseudomonadati</taxon>
        <taxon>Pseudomonadota</taxon>
        <taxon>Alphaproteobacteria</taxon>
        <taxon>Rhodobacterales</taxon>
        <taxon>Paracoccaceae</taxon>
        <taxon>Paralimibaculum</taxon>
    </lineage>
</organism>
<sequence length="101" mass="11747">MDMNTGEGDGGSEKPWDRYEIVIVSMNQRFWLWRGDAYLQRMLRGESDVPWPIGCVVIDDPRKLNRVVPDDVDLGDLWMINAMAMANMRSEERVVDIYPEL</sequence>
<accession>A0ABQ6LE35</accession>
<proteinExistence type="predicted"/>
<dbReference type="RefSeq" id="WP_285670270.1">
    <property type="nucleotide sequence ID" value="NZ_BSYI01000004.1"/>
</dbReference>
<keyword evidence="2" id="KW-1185">Reference proteome</keyword>
<evidence type="ECO:0000313" key="2">
    <source>
        <dbReference type="Proteomes" id="UP001239909"/>
    </source>
</evidence>
<dbReference type="EMBL" id="BSYI01000004">
    <property type="protein sequence ID" value="GMG81603.1"/>
    <property type="molecule type" value="Genomic_DNA"/>
</dbReference>
<name>A0ABQ6LE35_9RHOB</name>